<gene>
    <name evidence="1" type="ORF">RDB_LOCUS3769</name>
</gene>
<proteinExistence type="predicted"/>
<dbReference type="Proteomes" id="UP000663850">
    <property type="component" value="Unassembled WGS sequence"/>
</dbReference>
<protein>
    <submittedName>
        <fullName evidence="1">Uncharacterized protein</fullName>
    </submittedName>
</protein>
<evidence type="ECO:0000313" key="1">
    <source>
        <dbReference type="EMBL" id="CAE6414681.1"/>
    </source>
</evidence>
<sequence>MTRDDILVLVNLLYEENAHSNGFDFQSRVTRLAIRPSSVNPGVCSSSIIVIKVITASSQRILLDTGGATLHPARDRGLLSIVCLEVVILALEIELHATSRLKHSSFDFSFD</sequence>
<name>A0A8H2X6Q7_9AGAM</name>
<dbReference type="AlphaFoldDB" id="A0A8H2X6Q7"/>
<reference evidence="1" key="1">
    <citation type="submission" date="2021-01" db="EMBL/GenBank/DDBJ databases">
        <authorList>
            <person name="Kaushik A."/>
        </authorList>
    </citation>
    <scope>NUCLEOTIDE SEQUENCE</scope>
    <source>
        <strain evidence="1">Type strain: AG8-Rh-89/</strain>
    </source>
</reference>
<accession>A0A8H2X6Q7</accession>
<comment type="caution">
    <text evidence="1">The sequence shown here is derived from an EMBL/GenBank/DDBJ whole genome shotgun (WGS) entry which is preliminary data.</text>
</comment>
<evidence type="ECO:0000313" key="2">
    <source>
        <dbReference type="Proteomes" id="UP000663850"/>
    </source>
</evidence>
<organism evidence="1 2">
    <name type="scientific">Rhizoctonia solani</name>
    <dbReference type="NCBI Taxonomy" id="456999"/>
    <lineage>
        <taxon>Eukaryota</taxon>
        <taxon>Fungi</taxon>
        <taxon>Dikarya</taxon>
        <taxon>Basidiomycota</taxon>
        <taxon>Agaricomycotina</taxon>
        <taxon>Agaricomycetes</taxon>
        <taxon>Cantharellales</taxon>
        <taxon>Ceratobasidiaceae</taxon>
        <taxon>Rhizoctonia</taxon>
    </lineage>
</organism>
<dbReference type="EMBL" id="CAJMWZ010000246">
    <property type="protein sequence ID" value="CAE6414681.1"/>
    <property type="molecule type" value="Genomic_DNA"/>
</dbReference>